<dbReference type="AlphaFoldDB" id="A0AAD8DID0"/>
<dbReference type="RefSeq" id="XP_058348183.1">
    <property type="nucleotide sequence ID" value="XM_058480619.1"/>
</dbReference>
<dbReference type="Gene3D" id="3.40.630.30">
    <property type="match status" value="1"/>
</dbReference>
<keyword evidence="5" id="KW-1185">Reference proteome</keyword>
<dbReference type="GO" id="GO:0016747">
    <property type="term" value="F:acyltransferase activity, transferring groups other than amino-acyl groups"/>
    <property type="evidence" value="ECO:0007669"/>
    <property type="project" value="InterPro"/>
</dbReference>
<evidence type="ECO:0000256" key="2">
    <source>
        <dbReference type="ARBA" id="ARBA00023315"/>
    </source>
</evidence>
<dbReference type="SUPFAM" id="SSF55729">
    <property type="entry name" value="Acyl-CoA N-acyltransferases (Nat)"/>
    <property type="match status" value="1"/>
</dbReference>
<evidence type="ECO:0000313" key="4">
    <source>
        <dbReference type="EMBL" id="KAJ8663271.1"/>
    </source>
</evidence>
<dbReference type="InterPro" id="IPR016181">
    <property type="entry name" value="Acyl_CoA_acyltransferase"/>
</dbReference>
<evidence type="ECO:0000256" key="1">
    <source>
        <dbReference type="ARBA" id="ARBA00022679"/>
    </source>
</evidence>
<reference evidence="4 5" key="1">
    <citation type="submission" date="2023-03" db="EMBL/GenBank/DDBJ databases">
        <title>Genome sequence of Lichtheimia ornata CBS 291.66.</title>
        <authorList>
            <person name="Mohabir J.T."/>
            <person name="Shea T.P."/>
            <person name="Kurbessoian T."/>
            <person name="Berby B."/>
            <person name="Fontaine J."/>
            <person name="Livny J."/>
            <person name="Gnirke A."/>
            <person name="Stajich J.E."/>
            <person name="Cuomo C.A."/>
        </authorList>
    </citation>
    <scope>NUCLEOTIDE SEQUENCE [LARGE SCALE GENOMIC DNA]</scope>
    <source>
        <strain evidence="4">CBS 291.66</strain>
    </source>
</reference>
<dbReference type="InterPro" id="IPR000182">
    <property type="entry name" value="GNAT_dom"/>
</dbReference>
<dbReference type="Proteomes" id="UP001234581">
    <property type="component" value="Unassembled WGS sequence"/>
</dbReference>
<keyword evidence="1" id="KW-0808">Transferase</keyword>
<evidence type="ECO:0000259" key="3">
    <source>
        <dbReference type="PROSITE" id="PS51186"/>
    </source>
</evidence>
<comment type="caution">
    <text evidence="4">The sequence shown here is derived from an EMBL/GenBank/DDBJ whole genome shotgun (WGS) entry which is preliminary data.</text>
</comment>
<dbReference type="PROSITE" id="PS51186">
    <property type="entry name" value="GNAT"/>
    <property type="match status" value="1"/>
</dbReference>
<name>A0AAD8DID0_9FUNG</name>
<keyword evidence="2" id="KW-0012">Acyltransferase</keyword>
<organism evidence="4 5">
    <name type="scientific">Lichtheimia ornata</name>
    <dbReference type="NCBI Taxonomy" id="688661"/>
    <lineage>
        <taxon>Eukaryota</taxon>
        <taxon>Fungi</taxon>
        <taxon>Fungi incertae sedis</taxon>
        <taxon>Mucoromycota</taxon>
        <taxon>Mucoromycotina</taxon>
        <taxon>Mucoromycetes</taxon>
        <taxon>Mucorales</taxon>
        <taxon>Lichtheimiaceae</taxon>
        <taxon>Lichtheimia</taxon>
    </lineage>
</organism>
<protein>
    <recommendedName>
        <fullName evidence="3">N-acetyltransferase domain-containing protein</fullName>
    </recommendedName>
</protein>
<gene>
    <name evidence="4" type="ORF">O0I10_000509</name>
</gene>
<dbReference type="EMBL" id="JARTCD010000002">
    <property type="protein sequence ID" value="KAJ8663271.1"/>
    <property type="molecule type" value="Genomic_DNA"/>
</dbReference>
<proteinExistence type="predicted"/>
<dbReference type="CDD" id="cd04301">
    <property type="entry name" value="NAT_SF"/>
    <property type="match status" value="1"/>
</dbReference>
<dbReference type="GeneID" id="83207931"/>
<sequence length="199" mass="23103">MSKPDPLDQFTIREANDSDLQVITDLYNERILNSTSLFVFETLTLQNRKEWLDNCRREGYAVIVAEDKETKETAAFANFSSFRDKPAYNLSAEISVYIHPNYHRRGLGRLLVKEMNRIGKQMQFRAIYAVITSENTPSIQLFKSLDYRHVGTFKDVGYKFGKWLDVDFWELIIEETQGPGEGVVPHFKPFPWGAYTFGQ</sequence>
<feature type="domain" description="N-acetyltransferase" evidence="3">
    <location>
        <begin position="10"/>
        <end position="165"/>
    </location>
</feature>
<dbReference type="PANTHER" id="PTHR43072:SF23">
    <property type="entry name" value="UPF0039 PROTEIN C11D3.02C"/>
    <property type="match status" value="1"/>
</dbReference>
<dbReference type="PANTHER" id="PTHR43072">
    <property type="entry name" value="N-ACETYLTRANSFERASE"/>
    <property type="match status" value="1"/>
</dbReference>
<accession>A0AAD8DID0</accession>
<dbReference type="Pfam" id="PF13420">
    <property type="entry name" value="Acetyltransf_4"/>
    <property type="match status" value="1"/>
</dbReference>
<evidence type="ECO:0000313" key="5">
    <source>
        <dbReference type="Proteomes" id="UP001234581"/>
    </source>
</evidence>